<evidence type="ECO:0000313" key="3">
    <source>
        <dbReference type="Proteomes" id="UP000516057"/>
    </source>
</evidence>
<keyword evidence="1" id="KW-0812">Transmembrane</keyword>
<sequence length="101" mass="11719">MNMMLFVNAFIKLLFLLSALWLSMYFYGKIQIRQIGSIKLLSFGFSCVFLGLVLNFLFSEQRLWSMGFWSSGFIEDDLIVFSIGFGLGVFAKVVLFYLKKR</sequence>
<gene>
    <name evidence="2" type="ORF">H9L24_02870</name>
</gene>
<keyword evidence="3" id="KW-1185">Reference proteome</keyword>
<dbReference type="Proteomes" id="UP000516057">
    <property type="component" value="Chromosome"/>
</dbReference>
<reference evidence="2 3" key="1">
    <citation type="submission" date="2020-08" db="EMBL/GenBank/DDBJ databases">
        <title>Genome sequence of Acidovorax monticola KACC 19171T.</title>
        <authorList>
            <person name="Hyun D.-W."/>
            <person name="Bae J.-W."/>
        </authorList>
    </citation>
    <scope>NUCLEOTIDE SEQUENCE [LARGE SCALE GENOMIC DNA]</scope>
    <source>
        <strain evidence="2 3">KACC 19171</strain>
    </source>
</reference>
<dbReference type="KEGG" id="amon:H9L24_02870"/>
<organism evidence="2 3">
    <name type="scientific">Paenacidovorax monticola</name>
    <dbReference type="NCBI Taxonomy" id="1926868"/>
    <lineage>
        <taxon>Bacteria</taxon>
        <taxon>Pseudomonadati</taxon>
        <taxon>Pseudomonadota</taxon>
        <taxon>Betaproteobacteria</taxon>
        <taxon>Burkholderiales</taxon>
        <taxon>Comamonadaceae</taxon>
        <taxon>Paenacidovorax</taxon>
    </lineage>
</organism>
<name>A0A7H0HHB0_9BURK</name>
<accession>A0A7H0HHB0</accession>
<feature type="transmembrane region" description="Helical" evidence="1">
    <location>
        <begin position="6"/>
        <end position="28"/>
    </location>
</feature>
<dbReference type="EMBL" id="CP060790">
    <property type="protein sequence ID" value="QNP59926.1"/>
    <property type="molecule type" value="Genomic_DNA"/>
</dbReference>
<proteinExistence type="predicted"/>
<dbReference type="RefSeq" id="WP_187736907.1">
    <property type="nucleotide sequence ID" value="NZ_CP060790.1"/>
</dbReference>
<feature type="transmembrane region" description="Helical" evidence="1">
    <location>
        <begin position="78"/>
        <end position="98"/>
    </location>
</feature>
<dbReference type="AlphaFoldDB" id="A0A7H0HHB0"/>
<protein>
    <submittedName>
        <fullName evidence="2">Uncharacterized protein</fullName>
    </submittedName>
</protein>
<keyword evidence="1" id="KW-1133">Transmembrane helix</keyword>
<keyword evidence="1" id="KW-0472">Membrane</keyword>
<evidence type="ECO:0000313" key="2">
    <source>
        <dbReference type="EMBL" id="QNP59926.1"/>
    </source>
</evidence>
<feature type="transmembrane region" description="Helical" evidence="1">
    <location>
        <begin position="40"/>
        <end position="58"/>
    </location>
</feature>
<evidence type="ECO:0000256" key="1">
    <source>
        <dbReference type="SAM" id="Phobius"/>
    </source>
</evidence>